<feature type="non-terminal residue" evidence="1">
    <location>
        <position position="1"/>
    </location>
</feature>
<dbReference type="Proteomes" id="UP000805193">
    <property type="component" value="Unassembled WGS sequence"/>
</dbReference>
<feature type="non-terminal residue" evidence="1">
    <location>
        <position position="83"/>
    </location>
</feature>
<sequence>YQGAAPSGVTTGMRPENSFFVLRRVKNTAKNDFCGCRGPVLRDSLPPFVLGCSSSLDAGTTAKKILREMQCLRSSPTSHGELL</sequence>
<dbReference type="EMBL" id="JABSTQ010006810">
    <property type="protein sequence ID" value="KAG0436659.1"/>
    <property type="molecule type" value="Genomic_DNA"/>
</dbReference>
<name>A0AC60QQU8_IXOPE</name>
<protein>
    <submittedName>
        <fullName evidence="1">Uncharacterized protein</fullName>
    </submittedName>
</protein>
<evidence type="ECO:0000313" key="1">
    <source>
        <dbReference type="EMBL" id="KAG0436659.1"/>
    </source>
</evidence>
<proteinExistence type="predicted"/>
<accession>A0AC60QQU8</accession>
<evidence type="ECO:0000313" key="2">
    <source>
        <dbReference type="Proteomes" id="UP000805193"/>
    </source>
</evidence>
<comment type="caution">
    <text evidence="1">The sequence shown here is derived from an EMBL/GenBank/DDBJ whole genome shotgun (WGS) entry which is preliminary data.</text>
</comment>
<reference evidence="1 2" key="1">
    <citation type="journal article" date="2020" name="Cell">
        <title>Large-Scale Comparative Analyses of Tick Genomes Elucidate Their Genetic Diversity and Vector Capacities.</title>
        <authorList>
            <consortium name="Tick Genome and Microbiome Consortium (TIGMIC)"/>
            <person name="Jia N."/>
            <person name="Wang J."/>
            <person name="Shi W."/>
            <person name="Du L."/>
            <person name="Sun Y."/>
            <person name="Zhan W."/>
            <person name="Jiang J.F."/>
            <person name="Wang Q."/>
            <person name="Zhang B."/>
            <person name="Ji P."/>
            <person name="Bell-Sakyi L."/>
            <person name="Cui X.M."/>
            <person name="Yuan T.T."/>
            <person name="Jiang B.G."/>
            <person name="Yang W.F."/>
            <person name="Lam T.T."/>
            <person name="Chang Q.C."/>
            <person name="Ding S.J."/>
            <person name="Wang X.J."/>
            <person name="Zhu J.G."/>
            <person name="Ruan X.D."/>
            <person name="Zhao L."/>
            <person name="Wei J.T."/>
            <person name="Ye R.Z."/>
            <person name="Que T.C."/>
            <person name="Du C.H."/>
            <person name="Zhou Y.H."/>
            <person name="Cheng J.X."/>
            <person name="Dai P.F."/>
            <person name="Guo W.B."/>
            <person name="Han X.H."/>
            <person name="Huang E.J."/>
            <person name="Li L.F."/>
            <person name="Wei W."/>
            <person name="Gao Y.C."/>
            <person name="Liu J.Z."/>
            <person name="Shao H.Z."/>
            <person name="Wang X."/>
            <person name="Wang C.C."/>
            <person name="Yang T.C."/>
            <person name="Huo Q.B."/>
            <person name="Li W."/>
            <person name="Chen H.Y."/>
            <person name="Chen S.E."/>
            <person name="Zhou L.G."/>
            <person name="Ni X.B."/>
            <person name="Tian J.H."/>
            <person name="Sheng Y."/>
            <person name="Liu T."/>
            <person name="Pan Y.S."/>
            <person name="Xia L.Y."/>
            <person name="Li J."/>
            <person name="Zhao F."/>
            <person name="Cao W.C."/>
        </authorList>
    </citation>
    <scope>NUCLEOTIDE SEQUENCE [LARGE SCALE GENOMIC DNA]</scope>
    <source>
        <strain evidence="1">Iper-2018</strain>
    </source>
</reference>
<organism evidence="1 2">
    <name type="scientific">Ixodes persulcatus</name>
    <name type="common">Taiga tick</name>
    <dbReference type="NCBI Taxonomy" id="34615"/>
    <lineage>
        <taxon>Eukaryota</taxon>
        <taxon>Metazoa</taxon>
        <taxon>Ecdysozoa</taxon>
        <taxon>Arthropoda</taxon>
        <taxon>Chelicerata</taxon>
        <taxon>Arachnida</taxon>
        <taxon>Acari</taxon>
        <taxon>Parasitiformes</taxon>
        <taxon>Ixodida</taxon>
        <taxon>Ixodoidea</taxon>
        <taxon>Ixodidae</taxon>
        <taxon>Ixodinae</taxon>
        <taxon>Ixodes</taxon>
    </lineage>
</organism>
<keyword evidence="2" id="KW-1185">Reference proteome</keyword>
<gene>
    <name evidence="1" type="ORF">HPB47_017835</name>
</gene>